<feature type="signal peptide" evidence="1">
    <location>
        <begin position="1"/>
        <end position="31"/>
    </location>
</feature>
<evidence type="ECO:0000313" key="2">
    <source>
        <dbReference type="EMBL" id="PKA47711.1"/>
    </source>
</evidence>
<evidence type="ECO:0008006" key="4">
    <source>
        <dbReference type="Google" id="ProtNLM"/>
    </source>
</evidence>
<feature type="chain" id="PRO_5014154100" description="Cystatin domain-containing protein" evidence="1">
    <location>
        <begin position="32"/>
        <end position="132"/>
    </location>
</feature>
<organism evidence="2 3">
    <name type="scientific">Apostasia shenzhenica</name>
    <dbReference type="NCBI Taxonomy" id="1088818"/>
    <lineage>
        <taxon>Eukaryota</taxon>
        <taxon>Viridiplantae</taxon>
        <taxon>Streptophyta</taxon>
        <taxon>Embryophyta</taxon>
        <taxon>Tracheophyta</taxon>
        <taxon>Spermatophyta</taxon>
        <taxon>Magnoliopsida</taxon>
        <taxon>Liliopsida</taxon>
        <taxon>Asparagales</taxon>
        <taxon>Orchidaceae</taxon>
        <taxon>Apostasioideae</taxon>
        <taxon>Apostasia</taxon>
    </lineage>
</organism>
<evidence type="ECO:0000313" key="3">
    <source>
        <dbReference type="Proteomes" id="UP000236161"/>
    </source>
</evidence>
<name>A0A2H9ZWM6_9ASPA</name>
<accession>A0A2H9ZWM6</accession>
<reference evidence="2 3" key="1">
    <citation type="journal article" date="2017" name="Nature">
        <title>The Apostasia genome and the evolution of orchids.</title>
        <authorList>
            <person name="Zhang G.Q."/>
            <person name="Liu K.W."/>
            <person name="Li Z."/>
            <person name="Lohaus R."/>
            <person name="Hsiao Y.Y."/>
            <person name="Niu S.C."/>
            <person name="Wang J.Y."/>
            <person name="Lin Y.C."/>
            <person name="Xu Q."/>
            <person name="Chen L.J."/>
            <person name="Yoshida K."/>
            <person name="Fujiwara S."/>
            <person name="Wang Z.W."/>
            <person name="Zhang Y.Q."/>
            <person name="Mitsuda N."/>
            <person name="Wang M."/>
            <person name="Liu G.H."/>
            <person name="Pecoraro L."/>
            <person name="Huang H.X."/>
            <person name="Xiao X.J."/>
            <person name="Lin M."/>
            <person name="Wu X.Y."/>
            <person name="Wu W.L."/>
            <person name="Chen Y.Y."/>
            <person name="Chang S.B."/>
            <person name="Sakamoto S."/>
            <person name="Ohme-Takagi M."/>
            <person name="Yagi M."/>
            <person name="Zeng S.J."/>
            <person name="Shen C.Y."/>
            <person name="Yeh C.M."/>
            <person name="Luo Y.B."/>
            <person name="Tsai W.C."/>
            <person name="Van de Peer Y."/>
            <person name="Liu Z.J."/>
        </authorList>
    </citation>
    <scope>NUCLEOTIDE SEQUENCE [LARGE SCALE GENOMIC DNA]</scope>
    <source>
        <strain evidence="3">cv. Shenzhen</strain>
        <tissue evidence="2">Stem</tissue>
    </source>
</reference>
<gene>
    <name evidence="2" type="ORF">AXF42_Ash014488</name>
</gene>
<sequence length="132" mass="14770">MASAGRFLLPRAALLLLLLLLLVLLLRSSAAQPASSILPALNLNPASARIGVYAMNLAINEYNNARDIPYPLRSPVLIECLQMVQGRETWITLEALVRQHGQLVFAKFIIILTDGFYRVYPVVPFRRLVHPH</sequence>
<protein>
    <recommendedName>
        <fullName evidence="4">Cystatin domain-containing protein</fullName>
    </recommendedName>
</protein>
<keyword evidence="1" id="KW-0732">Signal</keyword>
<dbReference type="Proteomes" id="UP000236161">
    <property type="component" value="Unassembled WGS sequence"/>
</dbReference>
<dbReference type="EMBL" id="KZ453102">
    <property type="protein sequence ID" value="PKA47711.1"/>
    <property type="molecule type" value="Genomic_DNA"/>
</dbReference>
<keyword evidence="3" id="KW-1185">Reference proteome</keyword>
<dbReference type="AlphaFoldDB" id="A0A2H9ZWM6"/>
<proteinExistence type="predicted"/>
<evidence type="ECO:0000256" key="1">
    <source>
        <dbReference type="SAM" id="SignalP"/>
    </source>
</evidence>